<keyword evidence="2" id="KW-1185">Reference proteome</keyword>
<dbReference type="AlphaFoldDB" id="A0AAD7PGK9"/>
<dbReference type="KEGG" id="qsa:O6P43_025729"/>
<protein>
    <submittedName>
        <fullName evidence="1">Cotton fiber protein</fullName>
    </submittedName>
</protein>
<accession>A0AAD7PGK9</accession>
<dbReference type="Proteomes" id="UP001163823">
    <property type="component" value="Chromosome 10"/>
</dbReference>
<gene>
    <name evidence="1" type="ORF">O6P43_025729</name>
</gene>
<organism evidence="1 2">
    <name type="scientific">Quillaja saponaria</name>
    <name type="common">Soap bark tree</name>
    <dbReference type="NCBI Taxonomy" id="32244"/>
    <lineage>
        <taxon>Eukaryota</taxon>
        <taxon>Viridiplantae</taxon>
        <taxon>Streptophyta</taxon>
        <taxon>Embryophyta</taxon>
        <taxon>Tracheophyta</taxon>
        <taxon>Spermatophyta</taxon>
        <taxon>Magnoliopsida</taxon>
        <taxon>eudicotyledons</taxon>
        <taxon>Gunneridae</taxon>
        <taxon>Pentapetalae</taxon>
        <taxon>rosids</taxon>
        <taxon>fabids</taxon>
        <taxon>Fabales</taxon>
        <taxon>Quillajaceae</taxon>
        <taxon>Quillaja</taxon>
    </lineage>
</organism>
<comment type="caution">
    <text evidence="1">The sequence shown here is derived from an EMBL/GenBank/DDBJ whole genome shotgun (WGS) entry which is preliminary data.</text>
</comment>
<dbReference type="Pfam" id="PF05553">
    <property type="entry name" value="DUF761"/>
    <property type="match status" value="1"/>
</dbReference>
<sequence>MHRKRSPIFQKVSNLLKFSILIPKLRKPSIPKLLLLKQSRKFKLVKHYNNGFLGQYQFSPSNTPLIHYHRKQFKNRSFRDLYSLLFLCRCLGDGREYQLDALPLPAIENGNGGELFKQFDSGDEEESVDQRAEKFIEKFYQEMIMQRRESI</sequence>
<evidence type="ECO:0000313" key="1">
    <source>
        <dbReference type="EMBL" id="KAJ7954120.1"/>
    </source>
</evidence>
<evidence type="ECO:0000313" key="2">
    <source>
        <dbReference type="Proteomes" id="UP001163823"/>
    </source>
</evidence>
<dbReference type="EMBL" id="JARAOO010000010">
    <property type="protein sequence ID" value="KAJ7954120.1"/>
    <property type="molecule type" value="Genomic_DNA"/>
</dbReference>
<dbReference type="PANTHER" id="PTHR33265">
    <property type="entry name" value="AVR9/CF-9 RAPIDLY ELICITED PROTEIN-RELATED"/>
    <property type="match status" value="1"/>
</dbReference>
<dbReference type="PANTHER" id="PTHR33265:SF10">
    <property type="entry name" value="OS01G0133200 PROTEIN"/>
    <property type="match status" value="1"/>
</dbReference>
<proteinExistence type="predicted"/>
<reference evidence="1" key="1">
    <citation type="journal article" date="2023" name="Science">
        <title>Elucidation of the pathway for biosynthesis of saponin adjuvants from the soapbark tree.</title>
        <authorList>
            <person name="Reed J."/>
            <person name="Orme A."/>
            <person name="El-Demerdash A."/>
            <person name="Owen C."/>
            <person name="Martin L.B.B."/>
            <person name="Misra R.C."/>
            <person name="Kikuchi S."/>
            <person name="Rejzek M."/>
            <person name="Martin A.C."/>
            <person name="Harkess A."/>
            <person name="Leebens-Mack J."/>
            <person name="Louveau T."/>
            <person name="Stephenson M.J."/>
            <person name="Osbourn A."/>
        </authorList>
    </citation>
    <scope>NUCLEOTIDE SEQUENCE</scope>
    <source>
        <strain evidence="1">S10</strain>
    </source>
</reference>
<name>A0AAD7PGK9_QUISA</name>
<dbReference type="InterPro" id="IPR008480">
    <property type="entry name" value="DUF761_pln"/>
</dbReference>